<dbReference type="Gene3D" id="3.30.300.30">
    <property type="match status" value="1"/>
</dbReference>
<dbReference type="Gene3D" id="3.40.50.12780">
    <property type="entry name" value="N-terminal domain of ligase-like"/>
    <property type="match status" value="1"/>
</dbReference>
<evidence type="ECO:0000313" key="4">
    <source>
        <dbReference type="Proteomes" id="UP001049176"/>
    </source>
</evidence>
<comment type="caution">
    <text evidence="3">The sequence shown here is derived from an EMBL/GenBank/DDBJ whole genome shotgun (WGS) entry which is preliminary data.</text>
</comment>
<name>A0A9P7RSG6_9AGAR</name>
<dbReference type="RefSeq" id="XP_043004729.1">
    <property type="nucleotide sequence ID" value="XM_043157362.1"/>
</dbReference>
<dbReference type="OrthoDB" id="6509636at2759"/>
<dbReference type="EMBL" id="CM032188">
    <property type="protein sequence ID" value="KAG7088258.1"/>
    <property type="molecule type" value="Genomic_DNA"/>
</dbReference>
<dbReference type="InterPro" id="IPR025110">
    <property type="entry name" value="AMP-bd_C"/>
</dbReference>
<dbReference type="PANTHER" id="PTHR24096">
    <property type="entry name" value="LONG-CHAIN-FATTY-ACID--COA LIGASE"/>
    <property type="match status" value="1"/>
</dbReference>
<dbReference type="KEGG" id="more:E1B28_012272"/>
<dbReference type="AlphaFoldDB" id="A0A9P7RSG6"/>
<evidence type="ECO:0000259" key="1">
    <source>
        <dbReference type="Pfam" id="PF00501"/>
    </source>
</evidence>
<evidence type="ECO:0000259" key="2">
    <source>
        <dbReference type="Pfam" id="PF13193"/>
    </source>
</evidence>
<sequence>MTFFQTDARLPLIPENLSIPQFFLDSAIHGNPEAPRFIEDATGRIITLPEIQKRTTSLANTLSSKYSVGYDDVVLIFSRNHVDYPIVIWATHRLGGIVSGANPDYVRDELVYQLQSSKAVVIFSHPDVFDTAYSAAQVCSIPRERVILFNVPGSPSAHTKQPTVDDLVRQGSSHRALYKEPSINAKTKLAFLSFSSGTTGKPKGVAIPHLSPITNVIQARVHNKVGENYTSWDDQRYRAGDVAMAVLPFYHIYGLVLNLHFLFYSGVSIVVVPKFNFEEMLKSIVRHRINHLMLVPPQAILLCKHPSVKNYDLSVIRTLVIGAAPLSHEVNHQLFNLLPNAQIGQAYGMTETSTATAWWPIEQKRGTSGCTGKLMPGVKARIVKPDGSLAGFDEPGELVVYSPSSALRYINNEEATKETFVDGWVRTGDEAKIDRNLGLWILDRIKEIMKVRGFQVAPAELEGCILDHPEVSDVCVVGVPDDFSGEVPMAFVVPNQEAAQRIKSDPRVASEIKASVIKHVADNKVAYKGLSGGVEFVEIIPRNPSGKLLRRVLRDRARAMRESKVKSKL</sequence>
<organism evidence="3 4">
    <name type="scientific">Marasmius oreades</name>
    <name type="common">fairy-ring Marasmius</name>
    <dbReference type="NCBI Taxonomy" id="181124"/>
    <lineage>
        <taxon>Eukaryota</taxon>
        <taxon>Fungi</taxon>
        <taxon>Dikarya</taxon>
        <taxon>Basidiomycota</taxon>
        <taxon>Agaricomycotina</taxon>
        <taxon>Agaricomycetes</taxon>
        <taxon>Agaricomycetidae</taxon>
        <taxon>Agaricales</taxon>
        <taxon>Marasmiineae</taxon>
        <taxon>Marasmiaceae</taxon>
        <taxon>Marasmius</taxon>
    </lineage>
</organism>
<evidence type="ECO:0000313" key="3">
    <source>
        <dbReference type="EMBL" id="KAG7088258.1"/>
    </source>
</evidence>
<feature type="domain" description="AMP-dependent synthetase/ligase" evidence="1">
    <location>
        <begin position="27"/>
        <end position="409"/>
    </location>
</feature>
<dbReference type="Pfam" id="PF13193">
    <property type="entry name" value="AMP-binding_C"/>
    <property type="match status" value="1"/>
</dbReference>
<dbReference type="InterPro" id="IPR042099">
    <property type="entry name" value="ANL_N_sf"/>
</dbReference>
<dbReference type="PROSITE" id="PS00455">
    <property type="entry name" value="AMP_BINDING"/>
    <property type="match status" value="1"/>
</dbReference>
<dbReference type="GeneID" id="66081347"/>
<dbReference type="Pfam" id="PF00501">
    <property type="entry name" value="AMP-binding"/>
    <property type="match status" value="1"/>
</dbReference>
<keyword evidence="4" id="KW-1185">Reference proteome</keyword>
<accession>A0A9P7RSG6</accession>
<dbReference type="InterPro" id="IPR045851">
    <property type="entry name" value="AMP-bd_C_sf"/>
</dbReference>
<gene>
    <name evidence="3" type="ORF">E1B28_012272</name>
</gene>
<dbReference type="InterPro" id="IPR020845">
    <property type="entry name" value="AMP-binding_CS"/>
</dbReference>
<protein>
    <submittedName>
        <fullName evidence="3">Uncharacterized protein</fullName>
    </submittedName>
</protein>
<dbReference type="InterPro" id="IPR000873">
    <property type="entry name" value="AMP-dep_synth/lig_dom"/>
</dbReference>
<dbReference type="GO" id="GO:0016405">
    <property type="term" value="F:CoA-ligase activity"/>
    <property type="evidence" value="ECO:0007669"/>
    <property type="project" value="TreeGrafter"/>
</dbReference>
<dbReference type="Proteomes" id="UP001049176">
    <property type="component" value="Chromosome 8"/>
</dbReference>
<proteinExistence type="predicted"/>
<dbReference type="PANTHER" id="PTHR24096:SF422">
    <property type="entry name" value="BCDNA.GH02901"/>
    <property type="match status" value="1"/>
</dbReference>
<feature type="domain" description="AMP-binding enzyme C-terminal" evidence="2">
    <location>
        <begin position="460"/>
        <end position="547"/>
    </location>
</feature>
<dbReference type="SUPFAM" id="SSF56801">
    <property type="entry name" value="Acetyl-CoA synthetase-like"/>
    <property type="match status" value="1"/>
</dbReference>
<reference evidence="3" key="1">
    <citation type="journal article" date="2021" name="Genome Biol. Evol.">
        <title>The assembled and annotated genome of the fairy-ring fungus Marasmius oreades.</title>
        <authorList>
            <person name="Hiltunen M."/>
            <person name="Ament-Velasquez S.L."/>
            <person name="Johannesson H."/>
        </authorList>
    </citation>
    <scope>NUCLEOTIDE SEQUENCE</scope>
    <source>
        <strain evidence="3">03SP1</strain>
    </source>
</reference>